<evidence type="ECO:0000256" key="1">
    <source>
        <dbReference type="ARBA" id="ARBA00004141"/>
    </source>
</evidence>
<name>A0A2A9M8R5_BESBE</name>
<dbReference type="InterPro" id="IPR017871">
    <property type="entry name" value="ABC_transporter-like_CS"/>
</dbReference>
<reference evidence="12 13" key="1">
    <citation type="submission" date="2017-09" db="EMBL/GenBank/DDBJ databases">
        <title>Genome sequencing of Besnoitia besnoiti strain Bb-Ger1.</title>
        <authorList>
            <person name="Schares G."/>
            <person name="Venepally P."/>
            <person name="Lorenzi H.A."/>
        </authorList>
    </citation>
    <scope>NUCLEOTIDE SEQUENCE [LARGE SCALE GENOMIC DNA]</scope>
    <source>
        <strain evidence="12 13">Bb-Ger1</strain>
    </source>
</reference>
<feature type="region of interest" description="Disordered" evidence="8">
    <location>
        <begin position="120"/>
        <end position="173"/>
    </location>
</feature>
<evidence type="ECO:0000256" key="2">
    <source>
        <dbReference type="ARBA" id="ARBA00022448"/>
    </source>
</evidence>
<sequence>MSVNTAGDGAAESPPDLCAAPSAPASSFNRSQPHASPSRGPSPRSAALSSPLPPPARPRPAARGASVFSSSCLPPLHASASSPPRCLVGVASSNRVPSRAWRAAAAEGLSAPLVPLPEAATRAPEKTASVPASERVVAERSAADRPRVLGEESADARKAESGRSLGERRGGPRTTLRSLSVSWLRRPRRLLGLIWQCLLYSSRLFISSPASFRSSSPQSEGFTLPSASPAAPGPASGDEDDLGKAAAFLKAFDAERRRHPSAPSILRALHAASLLSPAYLLGVLRLLEVILAALLPLFLKRLVASVEAPLPGASPDGWQGTSLAHASSSTLRSPEGCCESPPASGSACRSAHIAAACAPAATGAASPLATPLSSALGDAFHDPAALASAGDPGVAAWSAAASFPPLLASLFALFTGEATAEPSSGGSHVVVRPRTEDDEFLEARMRHILLLALGMVVCSLAHVALGVYVGQKMRRVAVDIKVALLAAAFRVVVSPGGGEGYARRRDTNFRPQLTRKRWENDADWCRIQNGEGESRGRKSRGHTPDGPDTTPRPSWRGGATPRFMGFGAETRDRSHDDNRQRLGPEREARNGHGRRATAGEGRERRRRSRAEEQGTLVDGESTPQSGLNPKPFGVGGPFADLEDRARAREHTDEENELAGRASSGVGSQRQRSGVERPGPASWDAGQSADPPEASLPLHWARGAERRGKEGAAASSVDEAAASDVVPADLRQAEPMRHEASGGRWLARSPRSDATPFDQPGSGGKAPGAFAPWAPREDAEASPGTAPSTILVGSSQQPRSPLSPACQERHAIPGRSSRVAASGPAPSPSLSPRPSLTLCHSAPLLSVASSSLFLSASYFPSLSAGSSSLRARVRGAIENAASRALRRTATVMGGLNTAARDVANSAVATAAAATAQFVGAERSKKGRRLRRRERRGACGKQANRGSGTAAGDDEAAAGEGSDEDGPSSEAGDLSGVDSDTDDSSGDEEDDAASLATVFSWADEEEGGGVDGAETSSCDPPVNFSLSRTLARHAPAVKSSSLASPTWPAPLQMDCGGPAPGLPLARPMYMEPTEGTRQRRRSSGDIAAVAAAAAAATIAAFRSSSRLAPTTDDQALGSKRRSLDDRGTGSATARGAWDKAGAAVAPAPWSSAWQQTSVDVPWPADVPVPCESFSHGAGERRGRTAGDGPRRPIAVTRADVQGTTPTDCGWRSICRPSTASGSAPAARRCASAPSLPPGLYDLTTVSFPQQTGALWSPDTASSSEPSKARLWTSATRQQASCTRRKEAKWREEGTSRSTSSGKQKRQRGPRSGVVPVELTTLLSVDGERIQGGLCTLHEAWATPLTLAMTLYLIYFQIPKAFLPGLIVFGICLLLQVHLTGYLRHLTRRLMVCRDARLHACREFFAHFRHVKLLCLERFAYRRLRTLRQHELQRLKWRYYLHACGNYFFICTPLVVKVVVLFSLVLARQKLTAASDIFSSLALIDRALNALNMLPLLLAEFTTAAVSFTRLSTFLSAHCRDADCAPSASLPSTRHGGQRRRDSRESTTLARLRLQRPRLQHAQAAGPGDEERRRERDAGEVGEKRREAAMAEAGATDVETRDRQGAFGDFTQESKAKKAVHIVAPMPAVEGARGHADGLSSPQTSAWLQPPTWGAGEDRRDPAILLQGCYFSWQSLTPSELSEFSRVLRVPLAFPIASTRSGTASSRCSSPLSTASPCPPAAGAPAFVGAPLLSSVAGPSVSRSKVVLKHIDLRVNSGDLTVIVGPSGGGKSSLLCALLGELVLIHGSAFLPTQGGRQHRRCRAGEDGEDIRAMGISSEKENGRESDCDRRTQAGTRLWTPAGEGDEGENEASDNEEERAQLKDGGWVAGYAAQQPWLFGGTIRENILFGREFEPEAYHKVLTACALHSDIDKLACKDLTRLDSGGQCLSGGQRARVGLARAVYGAALAASSPAPFSSPLRASVPPSALSLYRPAAPSSVVASSQLSASPPSSAVGGCPAGSADGLTHGSDLQKQPRTRRLPTPAPYASRRVQKNAETRLFLIDDPFSSLDAVTAMWVWRHIFAEGGILWKHTVVLVTQAAFLSSVPDAPIASLLYMEGGHLVSLRPAPSVFSSSPLVGSPAIWPFACASQPFPPAFASPPFSASAHSAPHAGGASAPAGPRGVLGLGDLSSETPNHDSESGAQRHESLSSLAAASSRGGAPPLRQGRLGGAPQGAGAGSRAPKPRSVGGRADTPATAGSGSLTRGELSTSATVLSEPVDGKGTSSSGERSSSYGSLLRASFPRVSSFSSEAAAPSRARLGAHADCPAAEAKPQATAPSCVSQWPAAPRRRSIRETTEEDIVEDAAGGGETPESHGCRNSRRERDLQSGVEGATRLSSSALHSYAAKARTGDSPRTCLEGGLCRPHRGRQNEEEARAWLAEGPEVPSRSTAFGSRMRGAPETKICRMREGRHRSATKEKEKPPHAGVSDRALWGVYIRAAGAGRVIGVLTACMLHAYGSAFCDYWVKCWTTNRLPFLIPLPLLTCFVSLTTSASSPPPSASLPFPAAAASSLPESVASFFTSLSSSLRSVLPFSLSFSLSPLFSAAEDSEAGTVLTADDEQKWRDFSFLCVYLFVVCFSIVLCVCTTFGYVRCGLTAARALHERVLSSLLRSSSSWVERTPLGRILSRCSDDIFSVDEQIPSALHLFTVIAVTLSAKLLMLAGNAPLLLLVLLPVGVFFWRTSARFRSSIKDLKRLEMLTRSPLHEKLAEASTGSATIRAFGAQNRFYKNCVAKLGEHRRVVQNNQLLQAWLSLRLQGSGALAQGAFLFIVVCPVVLVPQRLRTMQGELAAVLALGLYSTMPLVRLLTSLITSAIRAEMQMVAVERLCEYANIPPEDPSYDLLCCRAGASTLPHFNSTPPVPLTLKDPKSLSALPSSCASVSCPPPPASASAATPSSSRAPSS</sequence>
<feature type="region of interest" description="Disordered" evidence="8">
    <location>
        <begin position="1170"/>
        <end position="1189"/>
    </location>
</feature>
<dbReference type="SUPFAM" id="SSF90123">
    <property type="entry name" value="ABC transporter transmembrane region"/>
    <property type="match status" value="2"/>
</dbReference>
<feature type="transmembrane region" description="Helical" evidence="9">
    <location>
        <begin position="2704"/>
        <end position="2721"/>
    </location>
</feature>
<feature type="region of interest" description="Disordered" evidence="8">
    <location>
        <begin position="1107"/>
        <end position="1137"/>
    </location>
</feature>
<dbReference type="InterPro" id="IPR044726">
    <property type="entry name" value="ABCC_6TM_D2"/>
</dbReference>
<protein>
    <recommendedName>
        <fullName evidence="14">ABC transporter</fullName>
    </recommendedName>
</protein>
<feature type="non-terminal residue" evidence="12">
    <location>
        <position position="2940"/>
    </location>
</feature>
<dbReference type="SUPFAM" id="SSF52540">
    <property type="entry name" value="P-loop containing nucleoside triphosphate hydrolases"/>
    <property type="match status" value="1"/>
</dbReference>
<dbReference type="GeneID" id="40307332"/>
<feature type="compositionally biased region" description="Polar residues" evidence="8">
    <location>
        <begin position="24"/>
        <end position="34"/>
    </location>
</feature>
<dbReference type="PROSITE" id="PS50893">
    <property type="entry name" value="ABC_TRANSPORTER_2"/>
    <property type="match status" value="1"/>
</dbReference>
<feature type="region of interest" description="Disordered" evidence="8">
    <location>
        <begin position="920"/>
        <end position="991"/>
    </location>
</feature>
<keyword evidence="4" id="KW-0547">Nucleotide-binding</keyword>
<dbReference type="Pfam" id="PF00664">
    <property type="entry name" value="ABC_membrane"/>
    <property type="match status" value="2"/>
</dbReference>
<dbReference type="Proteomes" id="UP000224006">
    <property type="component" value="Chromosome XII"/>
</dbReference>
<evidence type="ECO:0000256" key="7">
    <source>
        <dbReference type="ARBA" id="ARBA00023136"/>
    </source>
</evidence>
<feature type="transmembrane region" description="Helical" evidence="9">
    <location>
        <begin position="448"/>
        <end position="469"/>
    </location>
</feature>
<dbReference type="Gene3D" id="1.20.1560.10">
    <property type="entry name" value="ABC transporter type 1, transmembrane domain"/>
    <property type="match status" value="2"/>
</dbReference>
<evidence type="ECO:0008006" key="14">
    <source>
        <dbReference type="Google" id="ProtNLM"/>
    </source>
</evidence>
<feature type="transmembrane region" description="Helical" evidence="9">
    <location>
        <begin position="2827"/>
        <end position="2848"/>
    </location>
</feature>
<feature type="compositionally biased region" description="Basic and acidic residues" evidence="8">
    <location>
        <begin position="2172"/>
        <end position="2185"/>
    </location>
</feature>
<dbReference type="GO" id="GO:0016020">
    <property type="term" value="C:membrane"/>
    <property type="evidence" value="ECO:0007669"/>
    <property type="project" value="UniProtKB-SubCell"/>
</dbReference>
<feature type="region of interest" description="Disordered" evidence="8">
    <location>
        <begin position="1"/>
        <end position="84"/>
    </location>
</feature>
<dbReference type="SMART" id="SM00382">
    <property type="entry name" value="AAA"/>
    <property type="match status" value="1"/>
</dbReference>
<dbReference type="STRING" id="94643.A0A2A9M8R5"/>
<feature type="transmembrane region" description="Helical" evidence="9">
    <location>
        <begin position="1358"/>
        <end position="1380"/>
    </location>
</feature>
<feature type="region of interest" description="Disordered" evidence="8">
    <location>
        <begin position="529"/>
        <end position="831"/>
    </location>
</feature>
<feature type="compositionally biased region" description="Acidic residues" evidence="8">
    <location>
        <begin position="950"/>
        <end position="965"/>
    </location>
</feature>
<evidence type="ECO:0000256" key="8">
    <source>
        <dbReference type="SAM" id="MobiDB-lite"/>
    </source>
</evidence>
<feature type="region of interest" description="Disordered" evidence="8">
    <location>
        <begin position="2002"/>
        <end position="2024"/>
    </location>
</feature>
<dbReference type="PROSITE" id="PS50929">
    <property type="entry name" value="ABC_TM1F"/>
    <property type="match status" value="2"/>
</dbReference>
<feature type="compositionally biased region" description="Acidic residues" evidence="8">
    <location>
        <begin position="1841"/>
        <end position="1854"/>
    </location>
</feature>
<evidence type="ECO:0000256" key="9">
    <source>
        <dbReference type="SAM" id="Phobius"/>
    </source>
</evidence>
<keyword evidence="7 9" id="KW-0472">Membrane</keyword>
<dbReference type="InterPro" id="IPR050173">
    <property type="entry name" value="ABC_transporter_C-like"/>
</dbReference>
<feature type="region of interest" description="Disordered" evidence="8">
    <location>
        <begin position="1792"/>
        <end position="1857"/>
    </location>
</feature>
<feature type="compositionally biased region" description="Polar residues" evidence="8">
    <location>
        <begin position="2234"/>
        <end position="2251"/>
    </location>
</feature>
<dbReference type="VEuPathDB" id="ToxoDB:BESB_022720"/>
<feature type="compositionally biased region" description="Basic and acidic residues" evidence="8">
    <location>
        <begin position="1800"/>
        <end position="1829"/>
    </location>
</feature>
<evidence type="ECO:0000259" key="11">
    <source>
        <dbReference type="PROSITE" id="PS50929"/>
    </source>
</evidence>
<dbReference type="InterPro" id="IPR027417">
    <property type="entry name" value="P-loop_NTPase"/>
</dbReference>
<dbReference type="GO" id="GO:0140359">
    <property type="term" value="F:ABC-type transporter activity"/>
    <property type="evidence" value="ECO:0007669"/>
    <property type="project" value="InterPro"/>
</dbReference>
<feature type="transmembrane region" description="Helical" evidence="9">
    <location>
        <begin position="2798"/>
        <end position="2815"/>
    </location>
</feature>
<feature type="compositionally biased region" description="Low complexity" evidence="8">
    <location>
        <begin position="2138"/>
        <end position="2158"/>
    </location>
</feature>
<feature type="compositionally biased region" description="Gly residues" evidence="8">
    <location>
        <begin position="2205"/>
        <end position="2215"/>
    </location>
</feature>
<feature type="region of interest" description="Disordered" evidence="8">
    <location>
        <begin position="1251"/>
        <end position="1309"/>
    </location>
</feature>
<feature type="domain" description="ABC transporter" evidence="10">
    <location>
        <begin position="1725"/>
        <end position="2022"/>
    </location>
</feature>
<feature type="transmembrane region" description="Helical" evidence="9">
    <location>
        <begin position="2603"/>
        <end position="2628"/>
    </location>
</feature>
<feature type="compositionally biased region" description="Low complexity" evidence="8">
    <location>
        <begin position="710"/>
        <end position="728"/>
    </location>
</feature>
<feature type="compositionally biased region" description="Low complexity" evidence="8">
    <location>
        <begin position="2907"/>
        <end position="2919"/>
    </location>
</feature>
<feature type="compositionally biased region" description="Basic and acidic residues" evidence="8">
    <location>
        <begin position="730"/>
        <end position="740"/>
    </location>
</feature>
<feature type="domain" description="ABC transmembrane type-1" evidence="11">
    <location>
        <begin position="1315"/>
        <end position="1500"/>
    </location>
</feature>
<evidence type="ECO:0000256" key="6">
    <source>
        <dbReference type="ARBA" id="ARBA00022989"/>
    </source>
</evidence>
<organism evidence="12 13">
    <name type="scientific">Besnoitia besnoiti</name>
    <name type="common">Apicomplexan protozoan</name>
    <dbReference type="NCBI Taxonomy" id="94643"/>
    <lineage>
        <taxon>Eukaryota</taxon>
        <taxon>Sar</taxon>
        <taxon>Alveolata</taxon>
        <taxon>Apicomplexa</taxon>
        <taxon>Conoidasida</taxon>
        <taxon>Coccidia</taxon>
        <taxon>Eucoccidiorida</taxon>
        <taxon>Eimeriorina</taxon>
        <taxon>Sarcocystidae</taxon>
        <taxon>Besnoitia</taxon>
    </lineage>
</organism>
<evidence type="ECO:0000256" key="5">
    <source>
        <dbReference type="ARBA" id="ARBA00022840"/>
    </source>
</evidence>
<evidence type="ECO:0000259" key="10">
    <source>
        <dbReference type="PROSITE" id="PS50893"/>
    </source>
</evidence>
<dbReference type="InterPro" id="IPR003439">
    <property type="entry name" value="ABC_transporter-like_ATP-bd"/>
</dbReference>
<evidence type="ECO:0000313" key="13">
    <source>
        <dbReference type="Proteomes" id="UP000224006"/>
    </source>
</evidence>
<feature type="compositionally biased region" description="Basic and acidic residues" evidence="8">
    <location>
        <begin position="641"/>
        <end position="651"/>
    </location>
</feature>
<dbReference type="CDD" id="cd18580">
    <property type="entry name" value="ABC_6TM_ABCC_D2"/>
    <property type="match status" value="1"/>
</dbReference>
<keyword evidence="6 9" id="KW-1133">Transmembrane helix</keyword>
<dbReference type="InterPro" id="IPR003593">
    <property type="entry name" value="AAA+_ATPase"/>
</dbReference>
<dbReference type="KEGG" id="bbes:BESB_022720"/>
<feature type="compositionally biased region" description="Low complexity" evidence="8">
    <location>
        <begin position="813"/>
        <end position="823"/>
    </location>
</feature>
<gene>
    <name evidence="12" type="ORF">BESB_022720</name>
</gene>
<dbReference type="GO" id="GO:0005524">
    <property type="term" value="F:ATP binding"/>
    <property type="evidence" value="ECO:0007669"/>
    <property type="project" value="UniProtKB-KW"/>
</dbReference>
<feature type="compositionally biased region" description="Basic residues" evidence="8">
    <location>
        <begin position="923"/>
        <end position="933"/>
    </location>
</feature>
<feature type="compositionally biased region" description="Polar residues" evidence="8">
    <location>
        <begin position="1251"/>
        <end position="1263"/>
    </location>
</feature>
<dbReference type="Gene3D" id="3.40.50.300">
    <property type="entry name" value="P-loop containing nucleotide triphosphate hydrolases"/>
    <property type="match status" value="1"/>
</dbReference>
<dbReference type="InterPro" id="IPR036640">
    <property type="entry name" value="ABC1_TM_sf"/>
</dbReference>
<feature type="region of interest" description="Disordered" evidence="8">
    <location>
        <begin position="2138"/>
        <end position="2272"/>
    </location>
</feature>
<feature type="compositionally biased region" description="Acidic residues" evidence="8">
    <location>
        <begin position="977"/>
        <end position="990"/>
    </location>
</feature>
<dbReference type="PANTHER" id="PTHR24223">
    <property type="entry name" value="ATP-BINDING CASSETTE SUB-FAMILY C"/>
    <property type="match status" value="1"/>
</dbReference>
<feature type="compositionally biased region" description="Basic and acidic residues" evidence="8">
    <location>
        <begin position="569"/>
        <end position="590"/>
    </location>
</feature>
<feature type="compositionally biased region" description="Polar residues" evidence="8">
    <location>
        <begin position="1270"/>
        <end position="1279"/>
    </location>
</feature>
<evidence type="ECO:0000256" key="4">
    <source>
        <dbReference type="ARBA" id="ARBA00022741"/>
    </source>
</evidence>
<evidence type="ECO:0000313" key="12">
    <source>
        <dbReference type="EMBL" id="PFH31780.1"/>
    </source>
</evidence>
<feature type="domain" description="ABC transmembrane type-1" evidence="11">
    <location>
        <begin position="2553"/>
        <end position="2847"/>
    </location>
</feature>
<feature type="compositionally biased region" description="Low complexity" evidence="8">
    <location>
        <begin position="2926"/>
        <end position="2940"/>
    </location>
</feature>
<feature type="region of interest" description="Disordered" evidence="8">
    <location>
        <begin position="2306"/>
        <end position="2406"/>
    </location>
</feature>
<feature type="compositionally biased region" description="Polar residues" evidence="8">
    <location>
        <begin position="784"/>
        <end position="799"/>
    </location>
</feature>
<accession>A0A2A9M8R5</accession>
<keyword evidence="2" id="KW-0813">Transport</keyword>
<keyword evidence="3 9" id="KW-0812">Transmembrane</keyword>
<dbReference type="RefSeq" id="XP_029215789.1">
    <property type="nucleotide sequence ID" value="XM_029360974.1"/>
</dbReference>
<feature type="region of interest" description="Disordered" evidence="8">
    <location>
        <begin position="2903"/>
        <end position="2940"/>
    </location>
</feature>
<feature type="compositionally biased region" description="Low complexity" evidence="8">
    <location>
        <begin position="658"/>
        <end position="671"/>
    </location>
</feature>
<feature type="region of interest" description="Disordered" evidence="8">
    <location>
        <begin position="1523"/>
        <end position="1598"/>
    </location>
</feature>
<dbReference type="GO" id="GO:0016887">
    <property type="term" value="F:ATP hydrolysis activity"/>
    <property type="evidence" value="ECO:0007669"/>
    <property type="project" value="InterPro"/>
</dbReference>
<comment type="subcellular location">
    <subcellularLocation>
        <location evidence="1">Membrane</location>
        <topology evidence="1">Multi-pass membrane protein</topology>
    </subcellularLocation>
</comment>
<keyword evidence="5" id="KW-0067">ATP-binding</keyword>
<feature type="compositionally biased region" description="Basic and acidic residues" evidence="8">
    <location>
        <begin position="136"/>
        <end position="170"/>
    </location>
</feature>
<feature type="compositionally biased region" description="Basic and acidic residues" evidence="8">
    <location>
        <begin position="2349"/>
        <end position="2363"/>
    </location>
</feature>
<feature type="compositionally biased region" description="Basic and acidic residues" evidence="8">
    <location>
        <begin position="1175"/>
        <end position="1188"/>
    </location>
</feature>
<feature type="region of interest" description="Disordered" evidence="8">
    <location>
        <begin position="217"/>
        <end position="239"/>
    </location>
</feature>
<feature type="transmembrane region" description="Helical" evidence="9">
    <location>
        <begin position="278"/>
        <end position="299"/>
    </location>
</feature>
<dbReference type="OrthoDB" id="349090at2759"/>
<feature type="compositionally biased region" description="Low complexity" evidence="8">
    <location>
        <begin position="217"/>
        <end position="236"/>
    </location>
</feature>
<dbReference type="PROSITE" id="PS00211">
    <property type="entry name" value="ABC_TRANSPORTER_1"/>
    <property type="match status" value="1"/>
</dbReference>
<feature type="compositionally biased region" description="Low complexity" evidence="8">
    <location>
        <begin position="35"/>
        <end position="50"/>
    </location>
</feature>
<evidence type="ECO:0000256" key="3">
    <source>
        <dbReference type="ARBA" id="ARBA00022692"/>
    </source>
</evidence>
<feature type="compositionally biased region" description="Basic and acidic residues" evidence="8">
    <location>
        <begin position="1566"/>
        <end position="1586"/>
    </location>
</feature>
<dbReference type="EMBL" id="NWUJ01000013">
    <property type="protein sequence ID" value="PFH31780.1"/>
    <property type="molecule type" value="Genomic_DNA"/>
</dbReference>
<feature type="compositionally biased region" description="Low complexity" evidence="8">
    <location>
        <begin position="2258"/>
        <end position="2272"/>
    </location>
</feature>
<comment type="caution">
    <text evidence="12">The sequence shown here is derived from an EMBL/GenBank/DDBJ whole genome shotgun (WGS) entry which is preliminary data.</text>
</comment>
<feature type="compositionally biased region" description="Low complexity" evidence="8">
    <location>
        <begin position="59"/>
        <end position="84"/>
    </location>
</feature>
<dbReference type="InterPro" id="IPR011527">
    <property type="entry name" value="ABC1_TM_dom"/>
</dbReference>
<proteinExistence type="predicted"/>
<feature type="transmembrane region" description="Helical" evidence="9">
    <location>
        <begin position="1441"/>
        <end position="1464"/>
    </location>
</feature>
<dbReference type="PANTHER" id="PTHR24223:SF330">
    <property type="entry name" value="ATP-BINDING CASSETTE SUB-FAMILY C MEMBER 10"/>
    <property type="match status" value="1"/>
</dbReference>
<keyword evidence="13" id="KW-1185">Reference proteome</keyword>